<gene>
    <name evidence="2" type="ORF">ROS62_26905</name>
</gene>
<dbReference type="Proteomes" id="UP001181313">
    <property type="component" value="Unassembled WGS sequence"/>
</dbReference>
<organism evidence="2 3">
    <name type="scientific">Streptomyces althioticus subsp. attaecolombicae</name>
    <dbReference type="NCBI Taxonomy" id="3075534"/>
    <lineage>
        <taxon>Bacteria</taxon>
        <taxon>Bacillati</taxon>
        <taxon>Actinomycetota</taxon>
        <taxon>Actinomycetes</taxon>
        <taxon>Kitasatosporales</taxon>
        <taxon>Streptomycetaceae</taxon>
        <taxon>Streptomyces</taxon>
        <taxon>Streptomyces althioticus group</taxon>
    </lineage>
</organism>
<feature type="region of interest" description="Disordered" evidence="1">
    <location>
        <begin position="75"/>
        <end position="95"/>
    </location>
</feature>
<keyword evidence="3" id="KW-1185">Reference proteome</keyword>
<evidence type="ECO:0000313" key="3">
    <source>
        <dbReference type="Proteomes" id="UP001181313"/>
    </source>
</evidence>
<evidence type="ECO:0000313" key="2">
    <source>
        <dbReference type="EMBL" id="MDT3728313.1"/>
    </source>
</evidence>
<dbReference type="EMBL" id="JAVSGH010000049">
    <property type="protein sequence ID" value="MDT3728313.1"/>
    <property type="molecule type" value="Genomic_DNA"/>
</dbReference>
<reference evidence="2" key="1">
    <citation type="submission" date="2024-05" db="EMBL/GenBank/DDBJ databases">
        <title>30 novel species of actinomycetes from the DSMZ collection.</title>
        <authorList>
            <person name="Nouioui I."/>
        </authorList>
    </citation>
    <scope>NUCLEOTIDE SEQUENCE</scope>
    <source>
        <strain evidence="2">DSM 41972</strain>
    </source>
</reference>
<protein>
    <submittedName>
        <fullName evidence="2">Uncharacterized protein</fullName>
    </submittedName>
</protein>
<name>A0ABU3I5T2_9ACTN</name>
<accession>A0ABU3I5T2</accession>
<dbReference type="RefSeq" id="WP_337675211.1">
    <property type="nucleotide sequence ID" value="NZ_JAVSGH010000049.1"/>
</dbReference>
<evidence type="ECO:0000256" key="1">
    <source>
        <dbReference type="SAM" id="MobiDB-lite"/>
    </source>
</evidence>
<comment type="caution">
    <text evidence="2">The sequence shown here is derived from an EMBL/GenBank/DDBJ whole genome shotgun (WGS) entry which is preliminary data.</text>
</comment>
<proteinExistence type="predicted"/>
<sequence>MPPRDREEVVRNAVRESIVAVDVGHGPPPDDISVRLGLGTVGPLSIGTARVTAVTVRRTPRPARADEEPAVFLSVQRSGGRSGGAGRPPVCAETR</sequence>